<name>A0A392R180_9FABA</name>
<sequence>MMPTKSSADSDSPKINHLHQSKVKQDIPNGIVPENGLPLPDRRAGKKHKRNKNSSKMVDGKLEYVSLENENIEDAHNDYHLREQSKFHNNQDAKH</sequence>
<dbReference type="AlphaFoldDB" id="A0A392R180"/>
<accession>A0A392R180</accession>
<evidence type="ECO:0000256" key="1">
    <source>
        <dbReference type="SAM" id="MobiDB-lite"/>
    </source>
</evidence>
<proteinExistence type="predicted"/>
<feature type="region of interest" description="Disordered" evidence="1">
    <location>
        <begin position="1"/>
        <end position="62"/>
    </location>
</feature>
<keyword evidence="3" id="KW-1185">Reference proteome</keyword>
<evidence type="ECO:0000313" key="3">
    <source>
        <dbReference type="Proteomes" id="UP000265520"/>
    </source>
</evidence>
<feature type="compositionally biased region" description="Basic residues" evidence="1">
    <location>
        <begin position="44"/>
        <end position="53"/>
    </location>
</feature>
<dbReference type="Proteomes" id="UP000265520">
    <property type="component" value="Unassembled WGS sequence"/>
</dbReference>
<comment type="caution">
    <text evidence="2">The sequence shown here is derived from an EMBL/GenBank/DDBJ whole genome shotgun (WGS) entry which is preliminary data.</text>
</comment>
<feature type="compositionally biased region" description="Polar residues" evidence="1">
    <location>
        <begin position="1"/>
        <end position="10"/>
    </location>
</feature>
<protein>
    <submittedName>
        <fullName evidence="2">Uncharacterized protein</fullName>
    </submittedName>
</protein>
<feature type="region of interest" description="Disordered" evidence="1">
    <location>
        <begin position="75"/>
        <end position="95"/>
    </location>
</feature>
<reference evidence="2 3" key="1">
    <citation type="journal article" date="2018" name="Front. Plant Sci.">
        <title>Red Clover (Trifolium pratense) and Zigzag Clover (T. medium) - A Picture of Genomic Similarities and Differences.</title>
        <authorList>
            <person name="Dluhosova J."/>
            <person name="Istvanek J."/>
            <person name="Nedelnik J."/>
            <person name="Repkova J."/>
        </authorList>
    </citation>
    <scope>NUCLEOTIDE SEQUENCE [LARGE SCALE GENOMIC DNA]</scope>
    <source>
        <strain evidence="3">cv. 10/8</strain>
        <tissue evidence="2">Leaf</tissue>
    </source>
</reference>
<evidence type="ECO:0000313" key="2">
    <source>
        <dbReference type="EMBL" id="MCI29580.1"/>
    </source>
</evidence>
<dbReference type="EMBL" id="LXQA010173596">
    <property type="protein sequence ID" value="MCI29580.1"/>
    <property type="molecule type" value="Genomic_DNA"/>
</dbReference>
<feature type="non-terminal residue" evidence="2">
    <location>
        <position position="95"/>
    </location>
</feature>
<organism evidence="2 3">
    <name type="scientific">Trifolium medium</name>
    <dbReference type="NCBI Taxonomy" id="97028"/>
    <lineage>
        <taxon>Eukaryota</taxon>
        <taxon>Viridiplantae</taxon>
        <taxon>Streptophyta</taxon>
        <taxon>Embryophyta</taxon>
        <taxon>Tracheophyta</taxon>
        <taxon>Spermatophyta</taxon>
        <taxon>Magnoliopsida</taxon>
        <taxon>eudicotyledons</taxon>
        <taxon>Gunneridae</taxon>
        <taxon>Pentapetalae</taxon>
        <taxon>rosids</taxon>
        <taxon>fabids</taxon>
        <taxon>Fabales</taxon>
        <taxon>Fabaceae</taxon>
        <taxon>Papilionoideae</taxon>
        <taxon>50 kb inversion clade</taxon>
        <taxon>NPAAA clade</taxon>
        <taxon>Hologalegina</taxon>
        <taxon>IRL clade</taxon>
        <taxon>Trifolieae</taxon>
        <taxon>Trifolium</taxon>
    </lineage>
</organism>